<keyword evidence="4 9" id="KW-0489">Methyltransferase</keyword>
<evidence type="ECO:0000256" key="2">
    <source>
        <dbReference type="ARBA" id="ARBA00008711"/>
    </source>
</evidence>
<name>A0A7W9ZFK9_NOVIT</name>
<dbReference type="FunFam" id="1.10.10.10:FF:000214">
    <property type="entry name" value="Methylated-DNA--protein-cysteine methyltransferase"/>
    <property type="match status" value="1"/>
</dbReference>
<keyword evidence="13" id="KW-1185">Reference proteome</keyword>
<comment type="function">
    <text evidence="9">Involved in the cellular defense against the biological effects of O6-methylguanine (O6-MeG) and O4-methylthymine (O4-MeT) in DNA. Repairs the methylated nucleobase in DNA by stoichiometrically transferring the methyl group to a cysteine residue in the enzyme. This is a suicide reaction: the enzyme is irreversibly inactivated.</text>
</comment>
<gene>
    <name evidence="12" type="ORF">FHS48_001135</name>
</gene>
<dbReference type="EC" id="2.1.1.63" evidence="9"/>
<evidence type="ECO:0000256" key="3">
    <source>
        <dbReference type="ARBA" id="ARBA00022490"/>
    </source>
</evidence>
<evidence type="ECO:0000259" key="11">
    <source>
        <dbReference type="Pfam" id="PF02870"/>
    </source>
</evidence>
<evidence type="ECO:0000256" key="4">
    <source>
        <dbReference type="ARBA" id="ARBA00022603"/>
    </source>
</evidence>
<reference evidence="12 13" key="1">
    <citation type="submission" date="2020-08" db="EMBL/GenBank/DDBJ databases">
        <title>Genomic Encyclopedia of Type Strains, Phase IV (KMG-IV): sequencing the most valuable type-strain genomes for metagenomic binning, comparative biology and taxonomic classification.</title>
        <authorList>
            <person name="Goeker M."/>
        </authorList>
    </citation>
    <scope>NUCLEOTIDE SEQUENCE [LARGE SCALE GENOMIC DNA]</scope>
    <source>
        <strain evidence="12 13">DSM 11590</strain>
    </source>
</reference>
<dbReference type="GO" id="GO:0003908">
    <property type="term" value="F:methylated-DNA-[protein]-cysteine S-methyltransferase activity"/>
    <property type="evidence" value="ECO:0007669"/>
    <property type="project" value="UniProtKB-UniRule"/>
</dbReference>
<dbReference type="Gene3D" id="1.10.10.10">
    <property type="entry name" value="Winged helix-like DNA-binding domain superfamily/Winged helix DNA-binding domain"/>
    <property type="match status" value="1"/>
</dbReference>
<dbReference type="InterPro" id="IPR023546">
    <property type="entry name" value="MGMT"/>
</dbReference>
<dbReference type="GO" id="GO:0006307">
    <property type="term" value="P:DNA alkylation repair"/>
    <property type="evidence" value="ECO:0007669"/>
    <property type="project" value="UniProtKB-UniRule"/>
</dbReference>
<comment type="subcellular location">
    <subcellularLocation>
        <location evidence="9">Cytoplasm</location>
    </subcellularLocation>
</comment>
<evidence type="ECO:0000259" key="10">
    <source>
        <dbReference type="Pfam" id="PF01035"/>
    </source>
</evidence>
<comment type="caution">
    <text evidence="12">The sequence shown here is derived from an EMBL/GenBank/DDBJ whole genome shotgun (WGS) entry which is preliminary data.</text>
</comment>
<feature type="active site" description="Nucleophile; methyl group acceptor" evidence="9">
    <location>
        <position position="116"/>
    </location>
</feature>
<comment type="catalytic activity">
    <reaction evidence="1 9">
        <text>a 4-O-methyl-thymidine in DNA + L-cysteinyl-[protein] = a thymidine in DNA + S-methyl-L-cysteinyl-[protein]</text>
        <dbReference type="Rhea" id="RHEA:53428"/>
        <dbReference type="Rhea" id="RHEA-COMP:10131"/>
        <dbReference type="Rhea" id="RHEA-COMP:10132"/>
        <dbReference type="Rhea" id="RHEA-COMP:13555"/>
        <dbReference type="Rhea" id="RHEA-COMP:13556"/>
        <dbReference type="ChEBI" id="CHEBI:29950"/>
        <dbReference type="ChEBI" id="CHEBI:82612"/>
        <dbReference type="ChEBI" id="CHEBI:137386"/>
        <dbReference type="ChEBI" id="CHEBI:137387"/>
        <dbReference type="EC" id="2.1.1.63"/>
    </reaction>
</comment>
<dbReference type="NCBIfam" id="TIGR00589">
    <property type="entry name" value="ogt"/>
    <property type="match status" value="1"/>
</dbReference>
<organism evidence="12 13">
    <name type="scientific">Novispirillum itersonii</name>
    <name type="common">Aquaspirillum itersonii</name>
    <dbReference type="NCBI Taxonomy" id="189"/>
    <lineage>
        <taxon>Bacteria</taxon>
        <taxon>Pseudomonadati</taxon>
        <taxon>Pseudomonadota</taxon>
        <taxon>Alphaproteobacteria</taxon>
        <taxon>Rhodospirillales</taxon>
        <taxon>Novispirillaceae</taxon>
        <taxon>Novispirillum</taxon>
    </lineage>
</organism>
<dbReference type="SUPFAM" id="SSF46767">
    <property type="entry name" value="Methylated DNA-protein cysteine methyltransferase, C-terminal domain"/>
    <property type="match status" value="1"/>
</dbReference>
<dbReference type="Proteomes" id="UP000544872">
    <property type="component" value="Unassembled WGS sequence"/>
</dbReference>
<dbReference type="AlphaFoldDB" id="A0A7W9ZFK9"/>
<evidence type="ECO:0000313" key="13">
    <source>
        <dbReference type="Proteomes" id="UP000544872"/>
    </source>
</evidence>
<evidence type="ECO:0000256" key="8">
    <source>
        <dbReference type="ARBA" id="ARBA00049348"/>
    </source>
</evidence>
<evidence type="ECO:0000256" key="5">
    <source>
        <dbReference type="ARBA" id="ARBA00022679"/>
    </source>
</evidence>
<comment type="catalytic activity">
    <reaction evidence="8 9">
        <text>a 6-O-methyl-2'-deoxyguanosine in DNA + L-cysteinyl-[protein] = S-methyl-L-cysteinyl-[protein] + a 2'-deoxyguanosine in DNA</text>
        <dbReference type="Rhea" id="RHEA:24000"/>
        <dbReference type="Rhea" id="RHEA-COMP:10131"/>
        <dbReference type="Rhea" id="RHEA-COMP:10132"/>
        <dbReference type="Rhea" id="RHEA-COMP:11367"/>
        <dbReference type="Rhea" id="RHEA-COMP:11368"/>
        <dbReference type="ChEBI" id="CHEBI:29950"/>
        <dbReference type="ChEBI" id="CHEBI:82612"/>
        <dbReference type="ChEBI" id="CHEBI:85445"/>
        <dbReference type="ChEBI" id="CHEBI:85448"/>
        <dbReference type="EC" id="2.1.1.63"/>
    </reaction>
</comment>
<dbReference type="GO" id="GO:0032259">
    <property type="term" value="P:methylation"/>
    <property type="evidence" value="ECO:0007669"/>
    <property type="project" value="UniProtKB-KW"/>
</dbReference>
<keyword evidence="5 9" id="KW-0808">Transferase</keyword>
<comment type="miscellaneous">
    <text evidence="9">This enzyme catalyzes only one turnover and therefore is not strictly catalytic. According to one definition, an enzyme is a biocatalyst that acts repeatedly and over many reaction cycles.</text>
</comment>
<dbReference type="PANTHER" id="PTHR10815:SF13">
    <property type="entry name" value="METHYLATED-DNA--PROTEIN-CYSTEINE METHYLTRANSFERASE"/>
    <property type="match status" value="1"/>
</dbReference>
<dbReference type="RefSeq" id="WP_184262235.1">
    <property type="nucleotide sequence ID" value="NZ_JACIIX010000003.1"/>
</dbReference>
<keyword evidence="3 9" id="KW-0963">Cytoplasm</keyword>
<evidence type="ECO:0000313" key="12">
    <source>
        <dbReference type="EMBL" id="MBB6209727.1"/>
    </source>
</evidence>
<dbReference type="InterPro" id="IPR008332">
    <property type="entry name" value="MethylG_MeTrfase_N"/>
</dbReference>
<keyword evidence="7 9" id="KW-0234">DNA repair</keyword>
<protein>
    <recommendedName>
        <fullName evidence="9">Methylated-DNA--protein-cysteine methyltransferase</fullName>
        <ecNumber evidence="9">2.1.1.63</ecNumber>
    </recommendedName>
    <alternativeName>
        <fullName evidence="9">6-O-methylguanine-DNA methyltransferase</fullName>
        <shortName evidence="9">MGMT</shortName>
    </alternativeName>
    <alternativeName>
        <fullName evidence="9">O-6-methylguanine-DNA-alkyltransferase</fullName>
    </alternativeName>
</protein>
<dbReference type="PROSITE" id="PS00374">
    <property type="entry name" value="MGMT"/>
    <property type="match status" value="1"/>
</dbReference>
<evidence type="ECO:0000256" key="9">
    <source>
        <dbReference type="HAMAP-Rule" id="MF_00772"/>
    </source>
</evidence>
<dbReference type="HAMAP" id="MF_00772">
    <property type="entry name" value="OGT"/>
    <property type="match status" value="1"/>
</dbReference>
<dbReference type="PANTHER" id="PTHR10815">
    <property type="entry name" value="METHYLATED-DNA--PROTEIN-CYSTEINE METHYLTRANSFERASE"/>
    <property type="match status" value="1"/>
</dbReference>
<dbReference type="InterPro" id="IPR014048">
    <property type="entry name" value="MethylDNA_cys_MeTrfase_DNA-bd"/>
</dbReference>
<proteinExistence type="inferred from homology"/>
<dbReference type="InterPro" id="IPR036388">
    <property type="entry name" value="WH-like_DNA-bd_sf"/>
</dbReference>
<dbReference type="EMBL" id="JACIIX010000003">
    <property type="protein sequence ID" value="MBB6209727.1"/>
    <property type="molecule type" value="Genomic_DNA"/>
</dbReference>
<dbReference type="InterPro" id="IPR001497">
    <property type="entry name" value="MethylDNA_cys_MeTrfase_AS"/>
</dbReference>
<keyword evidence="6 9" id="KW-0227">DNA damage</keyword>
<sequence>MPQLSFNSPLGALTLTEEDGAILSLDWGWGMGNEETPLLTAARDQVDAYFDRRLTVFDLPLAPPGTAFQKKVWDVMNTIPFGQTLTYGEVAARLGTSPRAVGLACGRNPIPIIIPCHRILGSNGSLGGYSGLDGVDTKRTLLRLEKVLLA</sequence>
<feature type="domain" description="Methylguanine DNA methyltransferase ribonuclease-like" evidence="11">
    <location>
        <begin position="6"/>
        <end position="63"/>
    </location>
</feature>
<dbReference type="InterPro" id="IPR036631">
    <property type="entry name" value="MGMT_N_sf"/>
</dbReference>
<feature type="domain" description="Methylated-DNA-[protein]-cysteine S-methyltransferase DNA binding" evidence="10">
    <location>
        <begin position="67"/>
        <end position="147"/>
    </location>
</feature>
<dbReference type="GO" id="GO:0005737">
    <property type="term" value="C:cytoplasm"/>
    <property type="evidence" value="ECO:0007669"/>
    <property type="project" value="UniProtKB-SubCell"/>
</dbReference>
<dbReference type="InterPro" id="IPR036217">
    <property type="entry name" value="MethylDNA_cys_MeTrfase_DNAb"/>
</dbReference>
<evidence type="ECO:0000256" key="7">
    <source>
        <dbReference type="ARBA" id="ARBA00023204"/>
    </source>
</evidence>
<comment type="similarity">
    <text evidence="2 9">Belongs to the MGMT family.</text>
</comment>
<dbReference type="Gene3D" id="3.30.160.70">
    <property type="entry name" value="Methylated DNA-protein cysteine methyltransferase domain"/>
    <property type="match status" value="1"/>
</dbReference>
<evidence type="ECO:0000256" key="1">
    <source>
        <dbReference type="ARBA" id="ARBA00001286"/>
    </source>
</evidence>
<accession>A0A7W9ZFK9</accession>
<evidence type="ECO:0000256" key="6">
    <source>
        <dbReference type="ARBA" id="ARBA00022763"/>
    </source>
</evidence>
<dbReference type="Pfam" id="PF02870">
    <property type="entry name" value="Methyltransf_1N"/>
    <property type="match status" value="1"/>
</dbReference>
<dbReference type="CDD" id="cd06445">
    <property type="entry name" value="ATase"/>
    <property type="match status" value="1"/>
</dbReference>
<dbReference type="SUPFAM" id="SSF53155">
    <property type="entry name" value="Methylated DNA-protein cysteine methyltransferase domain"/>
    <property type="match status" value="1"/>
</dbReference>
<dbReference type="Pfam" id="PF01035">
    <property type="entry name" value="DNA_binding_1"/>
    <property type="match status" value="1"/>
</dbReference>